<gene>
    <name evidence="3" type="ORF">M9Y10_038867</name>
</gene>
<dbReference type="SUPFAM" id="SSF54928">
    <property type="entry name" value="RNA-binding domain, RBD"/>
    <property type="match status" value="1"/>
</dbReference>
<feature type="domain" description="RRM" evidence="2">
    <location>
        <begin position="149"/>
        <end position="217"/>
    </location>
</feature>
<keyword evidence="4" id="KW-1185">Reference proteome</keyword>
<dbReference type="SMART" id="SM00360">
    <property type="entry name" value="RRM"/>
    <property type="match status" value="2"/>
</dbReference>
<name>A0ABR2KCS6_9EUKA</name>
<reference evidence="3 4" key="1">
    <citation type="submission" date="2024-04" db="EMBL/GenBank/DDBJ databases">
        <title>Tritrichomonas musculus Genome.</title>
        <authorList>
            <person name="Alves-Ferreira E."/>
            <person name="Grigg M."/>
            <person name="Lorenzi H."/>
            <person name="Galac M."/>
        </authorList>
    </citation>
    <scope>NUCLEOTIDE SEQUENCE [LARGE SCALE GENOMIC DNA]</scope>
    <source>
        <strain evidence="3 4">EAF2021</strain>
    </source>
</reference>
<evidence type="ECO:0000259" key="2">
    <source>
        <dbReference type="SMART" id="SM00360"/>
    </source>
</evidence>
<feature type="domain" description="RRM" evidence="2">
    <location>
        <begin position="230"/>
        <end position="290"/>
    </location>
</feature>
<sequence length="304" mass="35016">MSQDYSSDSSDSYSDQDSYSRHRDDRKYPGAVSSQQDERNGTLFSLKFPPIPFEEYEIWEYVEDTMKMSLADLSAFRNLDGSMTGVVVGQFEEPVTVSRLRRLHGNKFKGSPIEARLFVNLGSFQKYCMSIAEMRIGEASIDTQTTPPHVYVMNFPDSDEQSVKTFFSRCGNVSLTKAYPYKNTQYFTLFFVNEAAARLACRTFDGFVYKNHTLTVAPLFKNAAERSFAVHHVQDVNWLKQEINYFGKIEKFKPLTDNDVFVLMEKLEDAKAACVLLNKKFDNDVQIKTNFIDLQYFNIGDNHY</sequence>
<accession>A0ABR2KCS6</accession>
<dbReference type="Proteomes" id="UP001470230">
    <property type="component" value="Unassembled WGS sequence"/>
</dbReference>
<dbReference type="InterPro" id="IPR035979">
    <property type="entry name" value="RBD_domain_sf"/>
</dbReference>
<feature type="compositionally biased region" description="Low complexity" evidence="1">
    <location>
        <begin position="1"/>
        <end position="17"/>
    </location>
</feature>
<organism evidence="3 4">
    <name type="scientific">Tritrichomonas musculus</name>
    <dbReference type="NCBI Taxonomy" id="1915356"/>
    <lineage>
        <taxon>Eukaryota</taxon>
        <taxon>Metamonada</taxon>
        <taxon>Parabasalia</taxon>
        <taxon>Tritrichomonadida</taxon>
        <taxon>Tritrichomonadidae</taxon>
        <taxon>Tritrichomonas</taxon>
    </lineage>
</organism>
<feature type="region of interest" description="Disordered" evidence="1">
    <location>
        <begin position="1"/>
        <end position="37"/>
    </location>
</feature>
<evidence type="ECO:0000256" key="1">
    <source>
        <dbReference type="SAM" id="MobiDB-lite"/>
    </source>
</evidence>
<dbReference type="Gene3D" id="3.30.70.330">
    <property type="match status" value="1"/>
</dbReference>
<dbReference type="InterPro" id="IPR000504">
    <property type="entry name" value="RRM_dom"/>
</dbReference>
<dbReference type="EMBL" id="JAPFFF010000006">
    <property type="protein sequence ID" value="KAK8887810.1"/>
    <property type="molecule type" value="Genomic_DNA"/>
</dbReference>
<dbReference type="InterPro" id="IPR012677">
    <property type="entry name" value="Nucleotide-bd_a/b_plait_sf"/>
</dbReference>
<evidence type="ECO:0000313" key="3">
    <source>
        <dbReference type="EMBL" id="KAK8887810.1"/>
    </source>
</evidence>
<feature type="compositionally biased region" description="Basic and acidic residues" evidence="1">
    <location>
        <begin position="18"/>
        <end position="28"/>
    </location>
</feature>
<protein>
    <recommendedName>
        <fullName evidence="2">RRM domain-containing protein</fullName>
    </recommendedName>
</protein>
<evidence type="ECO:0000313" key="4">
    <source>
        <dbReference type="Proteomes" id="UP001470230"/>
    </source>
</evidence>
<proteinExistence type="predicted"/>
<dbReference type="CDD" id="cd00590">
    <property type="entry name" value="RRM_SF"/>
    <property type="match status" value="2"/>
</dbReference>
<comment type="caution">
    <text evidence="3">The sequence shown here is derived from an EMBL/GenBank/DDBJ whole genome shotgun (WGS) entry which is preliminary data.</text>
</comment>